<dbReference type="SUPFAM" id="SSF52821">
    <property type="entry name" value="Rhodanese/Cell cycle control phosphatase"/>
    <property type="match status" value="1"/>
</dbReference>
<protein>
    <submittedName>
        <fullName evidence="2">Rhodanese-like domain-containing protein</fullName>
    </submittedName>
</protein>
<dbReference type="RefSeq" id="WP_034556977.1">
    <property type="nucleotide sequence ID" value="NZ_FZML01000032.1"/>
</dbReference>
<dbReference type="CDD" id="cd00158">
    <property type="entry name" value="RHOD"/>
    <property type="match status" value="1"/>
</dbReference>
<dbReference type="EMBL" id="JRPD02000003">
    <property type="protein sequence ID" value="TLE01180.1"/>
    <property type="molecule type" value="Genomic_DNA"/>
</dbReference>
<evidence type="ECO:0000313" key="3">
    <source>
        <dbReference type="EMBL" id="TLE01180.1"/>
    </source>
</evidence>
<dbReference type="STRING" id="216.LS73_01720"/>
<dbReference type="InterPro" id="IPR001763">
    <property type="entry name" value="Rhodanese-like_dom"/>
</dbReference>
<dbReference type="OrthoDB" id="5422549at2"/>
<evidence type="ECO:0000259" key="1">
    <source>
        <dbReference type="PROSITE" id="PS50206"/>
    </source>
</evidence>
<dbReference type="Pfam" id="PF00581">
    <property type="entry name" value="Rhodanese"/>
    <property type="match status" value="1"/>
</dbReference>
<dbReference type="SMART" id="SM00450">
    <property type="entry name" value="RHOD"/>
    <property type="match status" value="1"/>
</dbReference>
<dbReference type="EMBL" id="UGJE01000002">
    <property type="protein sequence ID" value="STQ86056.1"/>
    <property type="molecule type" value="Genomic_DNA"/>
</dbReference>
<reference evidence="3 4" key="1">
    <citation type="journal article" date="2014" name="Genome Announc.">
        <title>Draft genome sequences of eight enterohepatic helicobacter species isolated from both laboratory and wild rodents.</title>
        <authorList>
            <person name="Sheh A."/>
            <person name="Shen Z."/>
            <person name="Fox J.G."/>
        </authorList>
    </citation>
    <scope>NUCLEOTIDE SEQUENCE [LARGE SCALE GENOMIC DNA]</scope>
    <source>
        <strain evidence="3 4">ST1</strain>
    </source>
</reference>
<organism evidence="2 5">
    <name type="scientific">Helicobacter muridarum</name>
    <dbReference type="NCBI Taxonomy" id="216"/>
    <lineage>
        <taxon>Bacteria</taxon>
        <taxon>Pseudomonadati</taxon>
        <taxon>Campylobacterota</taxon>
        <taxon>Epsilonproteobacteria</taxon>
        <taxon>Campylobacterales</taxon>
        <taxon>Helicobacteraceae</taxon>
        <taxon>Helicobacter</taxon>
    </lineage>
</organism>
<proteinExistence type="predicted"/>
<evidence type="ECO:0000313" key="5">
    <source>
        <dbReference type="Proteomes" id="UP000255139"/>
    </source>
</evidence>
<dbReference type="PROSITE" id="PS50206">
    <property type="entry name" value="RHODANESE_3"/>
    <property type="match status" value="1"/>
</dbReference>
<gene>
    <name evidence="3" type="ORF">LS73_002615</name>
    <name evidence="2" type="ORF">NCTC12714_00847</name>
</gene>
<dbReference type="Proteomes" id="UP000029922">
    <property type="component" value="Unassembled WGS sequence"/>
</dbReference>
<keyword evidence="5" id="KW-1185">Reference proteome</keyword>
<dbReference type="AlphaFoldDB" id="A0A099U0J4"/>
<accession>A0A099U0J4</accession>
<reference evidence="2 5" key="2">
    <citation type="submission" date="2018-06" db="EMBL/GenBank/DDBJ databases">
        <authorList>
            <consortium name="Pathogen Informatics"/>
            <person name="Doyle S."/>
        </authorList>
    </citation>
    <scope>NUCLEOTIDE SEQUENCE [LARGE SCALE GENOMIC DNA]</scope>
    <source>
        <strain evidence="2 5">NCTC12714</strain>
    </source>
</reference>
<evidence type="ECO:0000313" key="4">
    <source>
        <dbReference type="Proteomes" id="UP000029922"/>
    </source>
</evidence>
<dbReference type="Gene3D" id="3.40.250.10">
    <property type="entry name" value="Rhodanese-like domain"/>
    <property type="match status" value="1"/>
</dbReference>
<name>A0A099U0J4_9HELI</name>
<dbReference type="InterPro" id="IPR036873">
    <property type="entry name" value="Rhodanese-like_dom_sf"/>
</dbReference>
<dbReference type="Proteomes" id="UP000255139">
    <property type="component" value="Unassembled WGS sequence"/>
</dbReference>
<feature type="domain" description="Rhodanese" evidence="1">
    <location>
        <begin position="21"/>
        <end position="105"/>
    </location>
</feature>
<evidence type="ECO:0000313" key="2">
    <source>
        <dbReference type="EMBL" id="STQ86056.1"/>
    </source>
</evidence>
<sequence length="119" mass="13733">MEQYGTNFKSLAKAVYIDEMNLEDFIIVDVRDEEEVNTARIKGVPNITEPHAIHNLAKDNPDKKILLHCKMGLRAARMGNILVGMGCNNIYFFDDVFSRFYQKFEIVGNNKDSLVRLEY</sequence>